<dbReference type="OrthoDB" id="273070at2759"/>
<keyword evidence="3" id="KW-1185">Reference proteome</keyword>
<feature type="region of interest" description="Disordered" evidence="1">
    <location>
        <begin position="127"/>
        <end position="146"/>
    </location>
</feature>
<dbReference type="GO" id="GO:0005634">
    <property type="term" value="C:nucleus"/>
    <property type="evidence" value="ECO:0007669"/>
    <property type="project" value="TreeGrafter"/>
</dbReference>
<dbReference type="PANTHER" id="PTHR13309">
    <property type="entry name" value="NUCLEAR FRAGILE X MENTAL RETARDATION PROTEIN INTERACTING PROTEIN 1"/>
    <property type="match status" value="1"/>
</dbReference>
<evidence type="ECO:0000313" key="2">
    <source>
        <dbReference type="EMBL" id="GFQ01455.1"/>
    </source>
</evidence>
<reference evidence="2" key="1">
    <citation type="submission" date="2020-07" db="EMBL/GenBank/DDBJ databases">
        <title>Ethylene signaling mediates host invasion by parasitic plants.</title>
        <authorList>
            <person name="Yoshida S."/>
        </authorList>
    </citation>
    <scope>NUCLEOTIDE SEQUENCE</scope>
    <source>
        <strain evidence="2">Okayama</strain>
    </source>
</reference>
<name>A0A830CZ57_9LAMI</name>
<dbReference type="EMBL" id="BMAC01000684">
    <property type="protein sequence ID" value="GFQ01455.1"/>
    <property type="molecule type" value="Genomic_DNA"/>
</dbReference>
<dbReference type="InterPro" id="IPR039136">
    <property type="entry name" value="NUFIP1-like"/>
</dbReference>
<proteinExistence type="predicted"/>
<dbReference type="AlphaFoldDB" id="A0A830CZ57"/>
<organism evidence="2 3">
    <name type="scientific">Phtheirospermum japonicum</name>
    <dbReference type="NCBI Taxonomy" id="374723"/>
    <lineage>
        <taxon>Eukaryota</taxon>
        <taxon>Viridiplantae</taxon>
        <taxon>Streptophyta</taxon>
        <taxon>Embryophyta</taxon>
        <taxon>Tracheophyta</taxon>
        <taxon>Spermatophyta</taxon>
        <taxon>Magnoliopsida</taxon>
        <taxon>eudicotyledons</taxon>
        <taxon>Gunneridae</taxon>
        <taxon>Pentapetalae</taxon>
        <taxon>asterids</taxon>
        <taxon>lamiids</taxon>
        <taxon>Lamiales</taxon>
        <taxon>Orobanchaceae</taxon>
        <taxon>Orobanchaceae incertae sedis</taxon>
        <taxon>Phtheirospermum</taxon>
    </lineage>
</organism>
<dbReference type="Proteomes" id="UP000653305">
    <property type="component" value="Unassembled WGS sequence"/>
</dbReference>
<dbReference type="GO" id="GO:0000492">
    <property type="term" value="P:box C/D snoRNP assembly"/>
    <property type="evidence" value="ECO:0007669"/>
    <property type="project" value="TreeGrafter"/>
</dbReference>
<dbReference type="PANTHER" id="PTHR13309:SF0">
    <property type="entry name" value="FMR1-INTERACTING PROTEIN NUFIP1"/>
    <property type="match status" value="1"/>
</dbReference>
<dbReference type="GO" id="GO:0003723">
    <property type="term" value="F:RNA binding"/>
    <property type="evidence" value="ECO:0007669"/>
    <property type="project" value="InterPro"/>
</dbReference>
<evidence type="ECO:0000313" key="3">
    <source>
        <dbReference type="Proteomes" id="UP000653305"/>
    </source>
</evidence>
<accession>A0A830CZ57</accession>
<protein>
    <submittedName>
        <fullName evidence="2">Uncharacterized protein</fullName>
    </submittedName>
</protein>
<feature type="compositionally biased region" description="Basic and acidic residues" evidence="1">
    <location>
        <begin position="135"/>
        <end position="146"/>
    </location>
</feature>
<gene>
    <name evidence="2" type="ORF">PHJA_002289400</name>
</gene>
<comment type="caution">
    <text evidence="2">The sequence shown here is derived from an EMBL/GenBank/DDBJ whole genome shotgun (WGS) entry which is preliminary data.</text>
</comment>
<sequence length="232" mass="27040">MRLTSYAKRRLGDALVALRWRLPPIASPSLASILLSITIQLKEILAKQAELGCEVAEVPAYYLSDSELQTEGRQQNRKEFGKQENFLSKFDRNSKVHQYDRFSKRQRSDNRDPANMQKQYVRFNKKQRLSNGCTSDHRTDNNKREPSLLKKLLSSDFKRDKRHLLQVFRFMVTNSFFENRPEKSLKFPRVIVTESGDESEILEKKPQIVVAGTRTYAEDEGERPREVGEIMV</sequence>
<evidence type="ECO:0000256" key="1">
    <source>
        <dbReference type="SAM" id="MobiDB-lite"/>
    </source>
</evidence>